<evidence type="ECO:0000313" key="3">
    <source>
        <dbReference type="EMBL" id="KAK9392323.1"/>
    </source>
</evidence>
<evidence type="ECO:0000256" key="2">
    <source>
        <dbReference type="SAM" id="MobiDB-lite"/>
    </source>
</evidence>
<feature type="region of interest" description="Disordered" evidence="2">
    <location>
        <begin position="424"/>
        <end position="497"/>
    </location>
</feature>
<accession>A0AAW1ARA9</accession>
<dbReference type="GO" id="GO:0005794">
    <property type="term" value="C:Golgi apparatus"/>
    <property type="evidence" value="ECO:0007669"/>
    <property type="project" value="TreeGrafter"/>
</dbReference>
<keyword evidence="1" id="KW-0175">Coiled coil</keyword>
<comment type="caution">
    <text evidence="3">The sequence shown here is derived from an EMBL/GenBank/DDBJ whole genome shotgun (WGS) entry which is preliminary data.</text>
</comment>
<reference evidence="3 4" key="1">
    <citation type="journal article" date="2024" name="Proc. Natl. Acad. Sci. U.S.A.">
        <title>The genetic regulatory architecture and epigenomic basis for age-related changes in rattlesnake venom.</title>
        <authorList>
            <person name="Hogan M.P."/>
            <person name="Holding M.L."/>
            <person name="Nystrom G.S."/>
            <person name="Colston T.J."/>
            <person name="Bartlett D.A."/>
            <person name="Mason A.J."/>
            <person name="Ellsworth S.A."/>
            <person name="Rautsaw R.M."/>
            <person name="Lawrence K.C."/>
            <person name="Strickland J.L."/>
            <person name="He B."/>
            <person name="Fraser P."/>
            <person name="Margres M.J."/>
            <person name="Gilbert D.M."/>
            <person name="Gibbs H.L."/>
            <person name="Parkinson C.L."/>
            <person name="Rokyta D.R."/>
        </authorList>
    </citation>
    <scope>NUCLEOTIDE SEQUENCE [LARGE SCALE GENOMIC DNA]</scope>
    <source>
        <strain evidence="3">DRR0105</strain>
    </source>
</reference>
<evidence type="ECO:0000256" key="1">
    <source>
        <dbReference type="SAM" id="Coils"/>
    </source>
</evidence>
<feature type="coiled-coil region" evidence="1">
    <location>
        <begin position="67"/>
        <end position="412"/>
    </location>
</feature>
<dbReference type="PANTHER" id="PTHR23157:SF24">
    <property type="entry name" value="GOLGIN SUBFAMILY A MEMBER 1"/>
    <property type="match status" value="1"/>
</dbReference>
<organism evidence="3 4">
    <name type="scientific">Crotalus adamanteus</name>
    <name type="common">Eastern diamondback rattlesnake</name>
    <dbReference type="NCBI Taxonomy" id="8729"/>
    <lineage>
        <taxon>Eukaryota</taxon>
        <taxon>Metazoa</taxon>
        <taxon>Chordata</taxon>
        <taxon>Craniata</taxon>
        <taxon>Vertebrata</taxon>
        <taxon>Euteleostomi</taxon>
        <taxon>Lepidosauria</taxon>
        <taxon>Squamata</taxon>
        <taxon>Bifurcata</taxon>
        <taxon>Unidentata</taxon>
        <taxon>Episquamata</taxon>
        <taxon>Toxicofera</taxon>
        <taxon>Serpentes</taxon>
        <taxon>Colubroidea</taxon>
        <taxon>Viperidae</taxon>
        <taxon>Crotalinae</taxon>
        <taxon>Crotalus</taxon>
    </lineage>
</organism>
<feature type="compositionally biased region" description="Basic and acidic residues" evidence="2">
    <location>
        <begin position="51"/>
        <end position="60"/>
    </location>
</feature>
<dbReference type="InterPro" id="IPR051952">
    <property type="entry name" value="Golgi-autophagy_related"/>
</dbReference>
<proteinExistence type="predicted"/>
<dbReference type="EMBL" id="JAOTOJ010000016">
    <property type="protein sequence ID" value="KAK9392323.1"/>
    <property type="molecule type" value="Genomic_DNA"/>
</dbReference>
<protein>
    <submittedName>
        <fullName evidence="3">Golgin subfamily A member 1</fullName>
    </submittedName>
</protein>
<dbReference type="AlphaFoldDB" id="A0AAW1ARA9"/>
<feature type="compositionally biased region" description="Gly residues" evidence="2">
    <location>
        <begin position="438"/>
        <end position="452"/>
    </location>
</feature>
<name>A0AAW1ARA9_CROAD</name>
<dbReference type="PANTHER" id="PTHR23157">
    <property type="entry name" value="GRIP AND COILED-COIL DOMAIN-CONTAINING PROTEIN 1"/>
    <property type="match status" value="1"/>
</dbReference>
<keyword evidence="4" id="KW-1185">Reference proteome</keyword>
<dbReference type="Proteomes" id="UP001474421">
    <property type="component" value="Unassembled WGS sequence"/>
</dbReference>
<sequence>MFAKLKKKIADEAATAPRPGGLARMPRSISKESVTSAGADSGDDFPSDGSSSREDLSSQLFRRNEHIRKLEVKLSDYAEQVRNLQKIKEKLENALETHQDSFVKKLQEQNETHQASVAKMAEGMSLALEKKDQEWREKLSHLEKERKLLSAQLQEMREQSLNLFQKRDEIDELEGFQQQELAKIKHMEESLARMEGEMRSSTQELLQTRDELQASWDLSTRLTTEVQGLQQQQRDLMMERDELQNARASAENKITSLEERSQDLQSYVQRVSVDLQKAQLAASSAEKSLHLLQGEHKSLKLEFQEQRQKVEISSRRIGDLPSSPMAIQVEEKSQLVGQLQEKVATLEKQLEGSLSGDEHFQQLFREKSALEQSLEDTRQELLIAQTGHKESLNLLETQIDQLNGRLATEEAGLRAKEESLRSLQASASRQVSASPGPWWGGVGGGREGGVEGAGSKERTASPYFSSRIGSKPFSSPRRPWPRAKMSSGRKNRSSKSW</sequence>
<feature type="compositionally biased region" description="Basic residues" evidence="2">
    <location>
        <begin position="487"/>
        <end position="497"/>
    </location>
</feature>
<gene>
    <name evidence="3" type="ORF">NXF25_017167</name>
</gene>
<feature type="region of interest" description="Disordered" evidence="2">
    <location>
        <begin position="1"/>
        <end position="60"/>
    </location>
</feature>
<evidence type="ECO:0000313" key="4">
    <source>
        <dbReference type="Proteomes" id="UP001474421"/>
    </source>
</evidence>